<protein>
    <submittedName>
        <fullName evidence="2">Uncharacterized protein</fullName>
    </submittedName>
</protein>
<feature type="chain" id="PRO_5011635680" evidence="1">
    <location>
        <begin position="23"/>
        <end position="162"/>
    </location>
</feature>
<evidence type="ECO:0000313" key="3">
    <source>
        <dbReference type="Proteomes" id="UP000199377"/>
    </source>
</evidence>
<dbReference type="OrthoDB" id="833328at2"/>
<dbReference type="AlphaFoldDB" id="A0A1I3GT97"/>
<gene>
    <name evidence="2" type="ORF">SAMN05216258_105324</name>
</gene>
<dbReference type="RefSeq" id="WP_143103318.1">
    <property type="nucleotide sequence ID" value="NZ_FOQH01000005.1"/>
</dbReference>
<keyword evidence="3" id="KW-1185">Reference proteome</keyword>
<dbReference type="EMBL" id="FOQH01000005">
    <property type="protein sequence ID" value="SFI26571.1"/>
    <property type="molecule type" value="Genomic_DNA"/>
</dbReference>
<keyword evidence="1" id="KW-0732">Signal</keyword>
<accession>A0A1I3GT97</accession>
<reference evidence="2 3" key="1">
    <citation type="submission" date="2016-10" db="EMBL/GenBank/DDBJ databases">
        <authorList>
            <person name="de Groot N.N."/>
        </authorList>
    </citation>
    <scope>NUCLEOTIDE SEQUENCE [LARGE SCALE GENOMIC DNA]</scope>
    <source>
        <strain evidence="2 3">CGMCC 1.11030</strain>
    </source>
</reference>
<dbReference type="Proteomes" id="UP000199377">
    <property type="component" value="Unassembled WGS sequence"/>
</dbReference>
<evidence type="ECO:0000256" key="1">
    <source>
        <dbReference type="SAM" id="SignalP"/>
    </source>
</evidence>
<sequence>MARALLLTSVSLISATVPLWVASDDAEWTEVGRIGALNVWVAPDRYVFDEAAERLSVATRLDGDFDLMLSSVPGAEAEPPHLHSAGIRRMELAFVHDCRLGTVEEVQVHAGYDGEGRRVAVRPGLAALVAQSARADARAVSTPAVRDAIRQACRDRGAMRSA</sequence>
<evidence type="ECO:0000313" key="2">
    <source>
        <dbReference type="EMBL" id="SFI26571.1"/>
    </source>
</evidence>
<organism evidence="2 3">
    <name type="scientific">Albimonas pacifica</name>
    <dbReference type="NCBI Taxonomy" id="1114924"/>
    <lineage>
        <taxon>Bacteria</taxon>
        <taxon>Pseudomonadati</taxon>
        <taxon>Pseudomonadota</taxon>
        <taxon>Alphaproteobacteria</taxon>
        <taxon>Rhodobacterales</taxon>
        <taxon>Paracoccaceae</taxon>
        <taxon>Albimonas</taxon>
    </lineage>
</organism>
<feature type="signal peptide" evidence="1">
    <location>
        <begin position="1"/>
        <end position="22"/>
    </location>
</feature>
<proteinExistence type="predicted"/>
<name>A0A1I3GT97_9RHOB</name>